<keyword evidence="2" id="KW-0676">Redox-active center</keyword>
<dbReference type="InterPro" id="IPR011893">
    <property type="entry name" value="Selenoprotein_Rdx-typ"/>
</dbReference>
<sequence>MDRVQLLLLGLPLYLLFSDVVNLFTPPAQPPPPPHRHRQRNNYPDPRPHQPPVIQTPDISASRSRGVGYGTTVELNFCTSCSYRGNALTMKKMLETSFPGIDVVLSNYPPPLPKRVLSKLVPVAQFGVFGIMMGGDQILPRLGYNPLPPWYLSLRANKFGTIASTWLLGNFVQNFLQSTGAFEVYCNGYMVFSKLKEQRFPSEIELRNLIQEHTNPRFVEDGKIWSE</sequence>
<evidence type="ECO:0000313" key="7">
    <source>
        <dbReference type="Proteomes" id="UP000663760"/>
    </source>
</evidence>
<organism evidence="6 7">
    <name type="scientific">Spirodela intermedia</name>
    <name type="common">Intermediate duckweed</name>
    <dbReference type="NCBI Taxonomy" id="51605"/>
    <lineage>
        <taxon>Eukaryota</taxon>
        <taxon>Viridiplantae</taxon>
        <taxon>Streptophyta</taxon>
        <taxon>Embryophyta</taxon>
        <taxon>Tracheophyta</taxon>
        <taxon>Spermatophyta</taxon>
        <taxon>Magnoliopsida</taxon>
        <taxon>Liliopsida</taxon>
        <taxon>Araceae</taxon>
        <taxon>Lemnoideae</taxon>
        <taxon>Spirodela</taxon>
    </lineage>
</organism>
<dbReference type="OrthoDB" id="60822at2759"/>
<dbReference type="EMBL" id="LR743588">
    <property type="protein sequence ID" value="CAA2614981.1"/>
    <property type="molecule type" value="Genomic_DNA"/>
</dbReference>
<feature type="signal peptide" evidence="4">
    <location>
        <begin position="1"/>
        <end position="18"/>
    </location>
</feature>
<proteinExistence type="predicted"/>
<evidence type="ECO:0000313" key="6">
    <source>
        <dbReference type="EMBL" id="CAA7389423.1"/>
    </source>
</evidence>
<dbReference type="Proteomes" id="UP000663760">
    <property type="component" value="Chromosome 1"/>
</dbReference>
<dbReference type="NCBIfam" id="TIGR02174">
    <property type="entry name" value="CXXU_selWTH"/>
    <property type="match status" value="1"/>
</dbReference>
<dbReference type="InterPro" id="IPR019389">
    <property type="entry name" value="Selenoprotein_T"/>
</dbReference>
<protein>
    <submittedName>
        <fullName evidence="6">Uncharacterized protein</fullName>
    </submittedName>
</protein>
<accession>A0A7I8JZH3</accession>
<evidence type="ECO:0000256" key="4">
    <source>
        <dbReference type="SAM" id="SignalP"/>
    </source>
</evidence>
<gene>
    <name evidence="5" type="ORF">SI7747_01001344</name>
    <name evidence="6" type="ORF">SI8410_01001471</name>
</gene>
<evidence type="ECO:0000256" key="3">
    <source>
        <dbReference type="SAM" id="MobiDB-lite"/>
    </source>
</evidence>
<dbReference type="SUPFAM" id="SSF52833">
    <property type="entry name" value="Thioredoxin-like"/>
    <property type="match status" value="1"/>
</dbReference>
<dbReference type="EMBL" id="LR746264">
    <property type="protein sequence ID" value="CAA7389423.1"/>
    <property type="molecule type" value="Genomic_DNA"/>
</dbReference>
<dbReference type="PANTHER" id="PTHR13544:SF0">
    <property type="entry name" value="THIOREDOXIN REDUCTASE-LIKE SELENOPROTEIN T"/>
    <property type="match status" value="1"/>
</dbReference>
<reference evidence="6" key="1">
    <citation type="submission" date="2020-02" db="EMBL/GenBank/DDBJ databases">
        <authorList>
            <person name="Scholz U."/>
            <person name="Mascher M."/>
            <person name="Fiebig A."/>
        </authorList>
    </citation>
    <scope>NUCLEOTIDE SEQUENCE</scope>
</reference>
<name>A0A7I8JZH3_SPIIN</name>
<feature type="chain" id="PRO_5045020002" evidence="4">
    <location>
        <begin position="19"/>
        <end position="227"/>
    </location>
</feature>
<evidence type="ECO:0000256" key="1">
    <source>
        <dbReference type="ARBA" id="ARBA00022729"/>
    </source>
</evidence>
<dbReference type="Gene3D" id="3.40.30.10">
    <property type="entry name" value="Glutaredoxin"/>
    <property type="match status" value="2"/>
</dbReference>
<feature type="region of interest" description="Disordered" evidence="3">
    <location>
        <begin position="27"/>
        <end position="63"/>
    </location>
</feature>
<evidence type="ECO:0000256" key="2">
    <source>
        <dbReference type="ARBA" id="ARBA00023284"/>
    </source>
</evidence>
<evidence type="ECO:0000313" key="5">
    <source>
        <dbReference type="EMBL" id="CAA2614981.1"/>
    </source>
</evidence>
<dbReference type="Pfam" id="PF10262">
    <property type="entry name" value="Rdx"/>
    <property type="match status" value="1"/>
</dbReference>
<keyword evidence="1 4" id="KW-0732">Signal</keyword>
<dbReference type="GO" id="GO:0004791">
    <property type="term" value="F:thioredoxin-disulfide reductase (NADPH) activity"/>
    <property type="evidence" value="ECO:0007669"/>
    <property type="project" value="TreeGrafter"/>
</dbReference>
<keyword evidence="7" id="KW-1185">Reference proteome</keyword>
<dbReference type="PANTHER" id="PTHR13544">
    <property type="entry name" value="SELENOPROTEIN T"/>
    <property type="match status" value="1"/>
</dbReference>
<dbReference type="GO" id="GO:0005789">
    <property type="term" value="C:endoplasmic reticulum membrane"/>
    <property type="evidence" value="ECO:0007669"/>
    <property type="project" value="TreeGrafter"/>
</dbReference>
<dbReference type="InterPro" id="IPR036249">
    <property type="entry name" value="Thioredoxin-like_sf"/>
</dbReference>
<dbReference type="GO" id="GO:0045454">
    <property type="term" value="P:cell redox homeostasis"/>
    <property type="evidence" value="ECO:0007669"/>
    <property type="project" value="TreeGrafter"/>
</dbReference>
<dbReference type="AlphaFoldDB" id="A0A7I8JZH3"/>